<feature type="transmembrane region" description="Helical" evidence="1">
    <location>
        <begin position="28"/>
        <end position="52"/>
    </location>
</feature>
<evidence type="ECO:0000313" key="3">
    <source>
        <dbReference type="Proteomes" id="UP000680750"/>
    </source>
</evidence>
<dbReference type="KEGG" id="aser:Asera_30370"/>
<feature type="transmembrane region" description="Helical" evidence="1">
    <location>
        <begin position="159"/>
        <end position="182"/>
    </location>
</feature>
<organism evidence="2 3">
    <name type="scientific">Actinocatenispora sera</name>
    <dbReference type="NCBI Taxonomy" id="390989"/>
    <lineage>
        <taxon>Bacteria</taxon>
        <taxon>Bacillati</taxon>
        <taxon>Actinomycetota</taxon>
        <taxon>Actinomycetes</taxon>
        <taxon>Micromonosporales</taxon>
        <taxon>Micromonosporaceae</taxon>
        <taxon>Actinocatenispora</taxon>
    </lineage>
</organism>
<proteinExistence type="predicted"/>
<name>A0A810L231_9ACTN</name>
<keyword evidence="1" id="KW-0472">Membrane</keyword>
<keyword evidence="1" id="KW-1133">Transmembrane helix</keyword>
<accession>A0A810L231</accession>
<keyword evidence="3" id="KW-1185">Reference proteome</keyword>
<evidence type="ECO:0008006" key="4">
    <source>
        <dbReference type="Google" id="ProtNLM"/>
    </source>
</evidence>
<evidence type="ECO:0000313" key="2">
    <source>
        <dbReference type="EMBL" id="BCJ28929.1"/>
    </source>
</evidence>
<reference evidence="2" key="1">
    <citation type="submission" date="2020-08" db="EMBL/GenBank/DDBJ databases">
        <title>Whole genome shotgun sequence of Actinocatenispora sera NBRC 101916.</title>
        <authorList>
            <person name="Komaki H."/>
            <person name="Tamura T."/>
        </authorList>
    </citation>
    <scope>NUCLEOTIDE SEQUENCE</scope>
    <source>
        <strain evidence="2">NBRC 101916</strain>
    </source>
</reference>
<keyword evidence="1" id="KW-0812">Transmembrane</keyword>
<dbReference type="EMBL" id="AP023354">
    <property type="protein sequence ID" value="BCJ28929.1"/>
    <property type="molecule type" value="Genomic_DNA"/>
</dbReference>
<gene>
    <name evidence="2" type="ORF">Asera_30370</name>
</gene>
<sequence length="199" mass="20840">MAGRRGVQARAWQAEPMTEQSTIRPRRLWYGIAIAVLVVGIAAGIGAFLFALRPALGDLQRFETGQTVRLSLSAGQRRTLYVSGDTAGGDLRCTASPAGLSLSETSGLTMSQGDESWSAAYQLRADRTGSYRLTCTSPAGRKELAVGATLSGPRLVGGIVAAVACPCGGLLFAGIVCLVVALRRHARRRALREATPPAG</sequence>
<dbReference type="AlphaFoldDB" id="A0A810L231"/>
<protein>
    <recommendedName>
        <fullName evidence="4">Serine/arginine repetitive matrix protein 2</fullName>
    </recommendedName>
</protein>
<evidence type="ECO:0000256" key="1">
    <source>
        <dbReference type="SAM" id="Phobius"/>
    </source>
</evidence>
<dbReference type="Proteomes" id="UP000680750">
    <property type="component" value="Chromosome"/>
</dbReference>